<keyword evidence="2" id="KW-0238">DNA-binding</keyword>
<dbReference type="Pfam" id="PF00196">
    <property type="entry name" value="GerE"/>
    <property type="match status" value="1"/>
</dbReference>
<evidence type="ECO:0000256" key="3">
    <source>
        <dbReference type="ARBA" id="ARBA00023163"/>
    </source>
</evidence>
<dbReference type="PRINTS" id="PR00038">
    <property type="entry name" value="HTHLUXR"/>
</dbReference>
<dbReference type="PANTHER" id="PTHR44688:SF16">
    <property type="entry name" value="DNA-BINDING TRANSCRIPTIONAL ACTIVATOR DEVR_DOSR"/>
    <property type="match status" value="1"/>
</dbReference>
<reference evidence="5 6" key="1">
    <citation type="journal article" date="2019" name="Emerg. Microbes Infect.">
        <title>Comprehensive subspecies identification of 175 nontuberculous mycobacteria species based on 7547 genomic profiles.</title>
        <authorList>
            <person name="Matsumoto Y."/>
            <person name="Kinjo T."/>
            <person name="Motooka D."/>
            <person name="Nabeya D."/>
            <person name="Jung N."/>
            <person name="Uechi K."/>
            <person name="Horii T."/>
            <person name="Iida T."/>
            <person name="Fujita J."/>
            <person name="Nakamura S."/>
        </authorList>
    </citation>
    <scope>NUCLEOTIDE SEQUENCE [LARGE SCALE GENOMIC DNA]</scope>
    <source>
        <strain evidence="5 6">JCM 6370</strain>
    </source>
</reference>
<dbReference type="RefSeq" id="WP_163901585.1">
    <property type="nucleotide sequence ID" value="NZ_AP022599.1"/>
</dbReference>
<accession>A0A7I7UMR7</accession>
<dbReference type="Gene3D" id="1.10.10.10">
    <property type="entry name" value="Winged helix-like DNA-binding domain superfamily/Winged helix DNA-binding domain"/>
    <property type="match status" value="1"/>
</dbReference>
<keyword evidence="3" id="KW-0804">Transcription</keyword>
<name>A0A7I7UMR7_MYCPV</name>
<dbReference type="SUPFAM" id="SSF46894">
    <property type="entry name" value="C-terminal effector domain of the bipartite response regulators"/>
    <property type="match status" value="1"/>
</dbReference>
<dbReference type="EMBL" id="AP022599">
    <property type="protein sequence ID" value="BBY81899.1"/>
    <property type="molecule type" value="Genomic_DNA"/>
</dbReference>
<evidence type="ECO:0000256" key="1">
    <source>
        <dbReference type="ARBA" id="ARBA00023015"/>
    </source>
</evidence>
<protein>
    <submittedName>
        <fullName evidence="5">LuxR family transcriptional regulator</fullName>
    </submittedName>
</protein>
<keyword evidence="1" id="KW-0805">Transcription regulation</keyword>
<dbReference type="InterPro" id="IPR016032">
    <property type="entry name" value="Sig_transdc_resp-reg_C-effctor"/>
</dbReference>
<dbReference type="InterPro" id="IPR000792">
    <property type="entry name" value="Tscrpt_reg_LuxR_C"/>
</dbReference>
<dbReference type="GO" id="GO:0003677">
    <property type="term" value="F:DNA binding"/>
    <property type="evidence" value="ECO:0007669"/>
    <property type="project" value="UniProtKB-KW"/>
</dbReference>
<evidence type="ECO:0000256" key="2">
    <source>
        <dbReference type="ARBA" id="ARBA00023125"/>
    </source>
</evidence>
<dbReference type="SMART" id="SM00421">
    <property type="entry name" value="HTH_LUXR"/>
    <property type="match status" value="1"/>
</dbReference>
<evidence type="ECO:0000313" key="6">
    <source>
        <dbReference type="Proteomes" id="UP000467252"/>
    </source>
</evidence>
<dbReference type="PROSITE" id="PS50043">
    <property type="entry name" value="HTH_LUXR_2"/>
    <property type="match status" value="1"/>
</dbReference>
<proteinExistence type="predicted"/>
<organism evidence="5 6">
    <name type="scientific">Mycolicibacterium pulveris</name>
    <name type="common">Mycobacterium pulveris</name>
    <dbReference type="NCBI Taxonomy" id="36813"/>
    <lineage>
        <taxon>Bacteria</taxon>
        <taxon>Bacillati</taxon>
        <taxon>Actinomycetota</taxon>
        <taxon>Actinomycetes</taxon>
        <taxon>Mycobacteriales</taxon>
        <taxon>Mycobacteriaceae</taxon>
        <taxon>Mycolicibacterium</taxon>
    </lineage>
</organism>
<dbReference type="Proteomes" id="UP000467252">
    <property type="component" value="Chromosome"/>
</dbReference>
<keyword evidence="6" id="KW-1185">Reference proteome</keyword>
<evidence type="ECO:0000259" key="4">
    <source>
        <dbReference type="PROSITE" id="PS50043"/>
    </source>
</evidence>
<evidence type="ECO:0000313" key="5">
    <source>
        <dbReference type="EMBL" id="BBY81899.1"/>
    </source>
</evidence>
<dbReference type="InterPro" id="IPR027417">
    <property type="entry name" value="P-loop_NTPase"/>
</dbReference>
<sequence>MRFAWPLIGRAQEIQAIEAAITAATPGVLICGSQGVGKTCTARAALEAAAERGCVTRWTAGTTSARNIPLGAFTSWAPTGVTDTLTLLRGVIDALVPAESSARVVLCVDDAHLLDDLSAFVVHQIVVRGAATVILTVRDGEPTPAAVGDIWAKTRFERIDIAPLSLDDTAQLLTEVLSGPVDPIAAQRLWKITGGNGLYLQNIVEREVADGRLVRQDRCWRWVGELVVPPGVVGLVESRIGALPPPVGEVIDVLAVGEPLQLGVLRRICDPEAIEEAETRGLISLEPSGAGVEVRLAHPLYGEVRRRRAPRSRLRRLRGVVATELGACSAPDDVRMVVRRAALSLESDLDPDADLLIRAAYGAVWLGELTLADRLAEAAAGSGAGPEPRFIRAHALSWSGRGAEAEAVFADIDTAALSDEERARFAFLRSSNALWALGAPEHAKALMDAQPEFTTSVGRAYRNAFLTVYWFATDQPQAAVQASETLTLQDIPVVGVEIAWALAQIAADVGRTADAVADAAVGHAVATRTLDAPQMRFNIADAEVSALLLAGRTADALGVAADTRRQAADLPGTARLLGDAVAGRAALGSGDLSSACSLLSRAADGLSDSHPDGWGYRYRIPQATALAISGRTDEAAVVLGDLTKIRRRFRMLDHEHSLARAWLAAGQGAISEAIATVRDAGERCRVKGQFAAEVLCLQTATQFGDRSGVTRLQELSAVTEGPRAGVAARFARAMAEGDAAALSTVSQDFESIGDLVAALDACCHAALAYRRQDLRGSALRCVARAAALADRCAAATPALRQASEPLPLTDREAEIVMLIAEGLSNREVAERLTLSVRTVESHIYRAMSKTGTSCRDELAALLARPARTQ</sequence>
<dbReference type="SUPFAM" id="SSF52540">
    <property type="entry name" value="P-loop containing nucleoside triphosphate hydrolases"/>
    <property type="match status" value="1"/>
</dbReference>
<dbReference type="PANTHER" id="PTHR44688">
    <property type="entry name" value="DNA-BINDING TRANSCRIPTIONAL ACTIVATOR DEVR_DOSR"/>
    <property type="match status" value="1"/>
</dbReference>
<dbReference type="InterPro" id="IPR036388">
    <property type="entry name" value="WH-like_DNA-bd_sf"/>
</dbReference>
<dbReference type="AlphaFoldDB" id="A0A7I7UMR7"/>
<dbReference type="PROSITE" id="PS00622">
    <property type="entry name" value="HTH_LUXR_1"/>
    <property type="match status" value="1"/>
</dbReference>
<dbReference type="Gene3D" id="3.40.50.300">
    <property type="entry name" value="P-loop containing nucleotide triphosphate hydrolases"/>
    <property type="match status" value="1"/>
</dbReference>
<gene>
    <name evidence="5" type="ORF">MPUL_30570</name>
</gene>
<dbReference type="GO" id="GO:0006355">
    <property type="term" value="P:regulation of DNA-templated transcription"/>
    <property type="evidence" value="ECO:0007669"/>
    <property type="project" value="InterPro"/>
</dbReference>
<dbReference type="CDD" id="cd06170">
    <property type="entry name" value="LuxR_C_like"/>
    <property type="match status" value="1"/>
</dbReference>
<feature type="domain" description="HTH luxR-type" evidence="4">
    <location>
        <begin position="801"/>
        <end position="866"/>
    </location>
</feature>